<dbReference type="GO" id="GO:0000976">
    <property type="term" value="F:transcription cis-regulatory region binding"/>
    <property type="evidence" value="ECO:0007669"/>
    <property type="project" value="TreeGrafter"/>
</dbReference>
<evidence type="ECO:0000256" key="4">
    <source>
        <dbReference type="PROSITE-ProRule" id="PRU00335"/>
    </source>
</evidence>
<dbReference type="Pfam" id="PF00440">
    <property type="entry name" value="TetR_N"/>
    <property type="match status" value="1"/>
</dbReference>
<reference evidence="6 7" key="1">
    <citation type="journal article" date="2019" name="J. Ind. Microbiol. Biotechnol.">
        <title>The complete genomic sequence of Streptomyces spectabilis NRRL-2792 and identification of secondary metabolite biosynthetic gene clusters.</title>
        <authorList>
            <person name="Sinha A."/>
            <person name="Phillips-Salemka S."/>
            <person name="Niraula T.A."/>
            <person name="Short K.A."/>
            <person name="Niraula N.P."/>
        </authorList>
    </citation>
    <scope>NUCLEOTIDE SEQUENCE [LARGE SCALE GENOMIC DNA]</scope>
    <source>
        <strain evidence="6 7">NRRL 2792</strain>
    </source>
</reference>
<proteinExistence type="predicted"/>
<dbReference type="InterPro" id="IPR050109">
    <property type="entry name" value="HTH-type_TetR-like_transc_reg"/>
</dbReference>
<feature type="domain" description="HTH tetR-type" evidence="5">
    <location>
        <begin position="16"/>
        <end position="76"/>
    </location>
</feature>
<organism evidence="6 7">
    <name type="scientific">Streptomyces spectabilis</name>
    <dbReference type="NCBI Taxonomy" id="68270"/>
    <lineage>
        <taxon>Bacteria</taxon>
        <taxon>Bacillati</taxon>
        <taxon>Actinomycetota</taxon>
        <taxon>Actinomycetes</taxon>
        <taxon>Kitasatosporales</taxon>
        <taxon>Streptomycetaceae</taxon>
        <taxon>Streptomyces</taxon>
    </lineage>
</organism>
<dbReference type="GO" id="GO:0003700">
    <property type="term" value="F:DNA-binding transcription factor activity"/>
    <property type="evidence" value="ECO:0007669"/>
    <property type="project" value="TreeGrafter"/>
</dbReference>
<evidence type="ECO:0000256" key="3">
    <source>
        <dbReference type="ARBA" id="ARBA00023163"/>
    </source>
</evidence>
<dbReference type="Proteomes" id="UP000316806">
    <property type="component" value="Chromosome"/>
</dbReference>
<dbReference type="RefSeq" id="WP_144322911.1">
    <property type="nucleotide sequence ID" value="NZ_CP040916.1"/>
</dbReference>
<protein>
    <submittedName>
        <fullName evidence="6">TetR/AcrR family transcriptional regulator</fullName>
    </submittedName>
</protein>
<dbReference type="InterPro" id="IPR001647">
    <property type="entry name" value="HTH_TetR"/>
</dbReference>
<name>A0A516RJ80_STRST</name>
<dbReference type="Pfam" id="PF21943">
    <property type="entry name" value="TetR_C_46"/>
    <property type="match status" value="1"/>
</dbReference>
<evidence type="ECO:0000256" key="1">
    <source>
        <dbReference type="ARBA" id="ARBA00023015"/>
    </source>
</evidence>
<evidence type="ECO:0000313" key="7">
    <source>
        <dbReference type="Proteomes" id="UP000316806"/>
    </source>
</evidence>
<evidence type="ECO:0000259" key="5">
    <source>
        <dbReference type="PROSITE" id="PS50977"/>
    </source>
</evidence>
<dbReference type="PANTHER" id="PTHR30055">
    <property type="entry name" value="HTH-TYPE TRANSCRIPTIONAL REGULATOR RUTR"/>
    <property type="match status" value="1"/>
</dbReference>
<dbReference type="SUPFAM" id="SSF46689">
    <property type="entry name" value="Homeodomain-like"/>
    <property type="match status" value="1"/>
</dbReference>
<dbReference type="InterPro" id="IPR054129">
    <property type="entry name" value="DesT_TetR_C"/>
</dbReference>
<keyword evidence="3" id="KW-0804">Transcription</keyword>
<dbReference type="PROSITE" id="PS50977">
    <property type="entry name" value="HTH_TETR_2"/>
    <property type="match status" value="1"/>
</dbReference>
<dbReference type="Gene3D" id="1.10.357.10">
    <property type="entry name" value="Tetracycline Repressor, domain 2"/>
    <property type="match status" value="1"/>
</dbReference>
<keyword evidence="1" id="KW-0805">Transcription regulation</keyword>
<dbReference type="InterPro" id="IPR009057">
    <property type="entry name" value="Homeodomain-like_sf"/>
</dbReference>
<evidence type="ECO:0000256" key="2">
    <source>
        <dbReference type="ARBA" id="ARBA00023125"/>
    </source>
</evidence>
<accession>A0A516RJ80</accession>
<evidence type="ECO:0000313" key="6">
    <source>
        <dbReference type="EMBL" id="QDQ15709.1"/>
    </source>
</evidence>
<dbReference type="PANTHER" id="PTHR30055:SF174">
    <property type="entry name" value="TRANSCRIPTIONAL REGULATORY PROTEIN (PROBABLY TETR-FAMILY)-RELATED"/>
    <property type="match status" value="1"/>
</dbReference>
<gene>
    <name evidence="6" type="ORF">FH965_38415</name>
</gene>
<dbReference type="PRINTS" id="PR00455">
    <property type="entry name" value="HTHTETR"/>
</dbReference>
<keyword evidence="2 4" id="KW-0238">DNA-binding</keyword>
<sequence length="205" mass="22851">MAANAQERTRRRLSTEERKEQLLTVGARLFARNPYDEVWIEQVAEIAGVSRGLLYHYFPTKRDFFAAVVQRESARMLRLTTAEPGLPFREQIGTGLDVFLAYVERNAQGFRAFHSAEAAGDPVVREVYREGLAAQERQILAALAADPGTAHLADDLPAVRLAVRGWLAFMVAVCLEWLDTLDDGELGRDQVRDLCARALLGAILP</sequence>
<dbReference type="EMBL" id="CP040916">
    <property type="protein sequence ID" value="QDQ15709.1"/>
    <property type="molecule type" value="Genomic_DNA"/>
</dbReference>
<dbReference type="AlphaFoldDB" id="A0A516RJ80"/>
<feature type="DNA-binding region" description="H-T-H motif" evidence="4">
    <location>
        <begin position="39"/>
        <end position="58"/>
    </location>
</feature>